<dbReference type="VEuPathDB" id="FungiDB:SeMB42_g02862"/>
<comment type="caution">
    <text evidence="2">The sequence shown here is derived from an EMBL/GenBank/DDBJ whole genome shotgun (WGS) entry which is preliminary data.</text>
</comment>
<sequence length="254" mass="27100">MFAPSQAFSTLTVTMFILGLLAIPSRAQDSTNLTAQIEQEFASLGKDSQHPFSIPLCNAASRNVSLANAGFVPANETEKGTSFLLVNLPQPFDISPYDNSRGAAILQYRVPNDVNAKDANISATVVLFTSPTKAAFDGTTLGTDSYMQMTFTVTSESNVTADKADGPIFTILAAVSIRAPVQEGNMTSVQAGQNVVEIGVLLTHSATLDPTKLIFTDLVLECLPAPKAAELKAQNITYYTTETQPGKWIEGTTQ</sequence>
<dbReference type="EMBL" id="QEAM01000138">
    <property type="protein sequence ID" value="TPX45533.1"/>
    <property type="molecule type" value="Genomic_DNA"/>
</dbReference>
<evidence type="ECO:0000313" key="2">
    <source>
        <dbReference type="EMBL" id="TPX45533.1"/>
    </source>
</evidence>
<dbReference type="EMBL" id="QEAM01000094">
    <property type="protein sequence ID" value="TPX46794.1"/>
    <property type="molecule type" value="Genomic_DNA"/>
</dbReference>
<reference evidence="2 4" key="1">
    <citation type="journal article" date="2019" name="Sci. Rep.">
        <title>Comparative genomics of chytrid fungi reveal insights into the obligate biotrophic and pathogenic lifestyle of Synchytrium endobioticum.</title>
        <authorList>
            <person name="van de Vossenberg B.T.L.H."/>
            <person name="Warris S."/>
            <person name="Nguyen H.D.T."/>
            <person name="van Gent-Pelzer M.P.E."/>
            <person name="Joly D.L."/>
            <person name="van de Geest H.C."/>
            <person name="Bonants P.J.M."/>
            <person name="Smith D.S."/>
            <person name="Levesque C.A."/>
            <person name="van der Lee T.A.J."/>
        </authorList>
    </citation>
    <scope>NUCLEOTIDE SEQUENCE [LARGE SCALE GENOMIC DNA]</scope>
    <source>
        <strain evidence="2 4">LEV6574</strain>
    </source>
</reference>
<name>A0A507D241_9FUNG</name>
<keyword evidence="1" id="KW-0732">Signal</keyword>
<feature type="signal peptide" evidence="1">
    <location>
        <begin position="1"/>
        <end position="27"/>
    </location>
</feature>
<feature type="chain" id="PRO_5036363051" evidence="1">
    <location>
        <begin position="28"/>
        <end position="254"/>
    </location>
</feature>
<gene>
    <name evidence="3" type="ORF">SeLEV6574_g03016</name>
    <name evidence="2" type="ORF">SeLEV6574_g03810</name>
</gene>
<evidence type="ECO:0000313" key="3">
    <source>
        <dbReference type="EMBL" id="TPX46794.1"/>
    </source>
</evidence>
<proteinExistence type="predicted"/>
<evidence type="ECO:0000256" key="1">
    <source>
        <dbReference type="SAM" id="SignalP"/>
    </source>
</evidence>
<evidence type="ECO:0000313" key="4">
    <source>
        <dbReference type="Proteomes" id="UP000320475"/>
    </source>
</evidence>
<organism evidence="2 4">
    <name type="scientific">Synchytrium endobioticum</name>
    <dbReference type="NCBI Taxonomy" id="286115"/>
    <lineage>
        <taxon>Eukaryota</taxon>
        <taxon>Fungi</taxon>
        <taxon>Fungi incertae sedis</taxon>
        <taxon>Chytridiomycota</taxon>
        <taxon>Chytridiomycota incertae sedis</taxon>
        <taxon>Chytridiomycetes</taxon>
        <taxon>Synchytriales</taxon>
        <taxon>Synchytriaceae</taxon>
        <taxon>Synchytrium</taxon>
    </lineage>
</organism>
<dbReference type="AlphaFoldDB" id="A0A507D241"/>
<protein>
    <submittedName>
        <fullName evidence="2">Uncharacterized protein</fullName>
    </submittedName>
</protein>
<dbReference type="Proteomes" id="UP000320475">
    <property type="component" value="Unassembled WGS sequence"/>
</dbReference>
<accession>A0A507D241</accession>
<dbReference type="OrthoDB" id="2173170at2759"/>